<dbReference type="InterPro" id="IPR011990">
    <property type="entry name" value="TPR-like_helical_dom_sf"/>
</dbReference>
<dbReference type="SUPFAM" id="SSF48452">
    <property type="entry name" value="TPR-like"/>
    <property type="match status" value="1"/>
</dbReference>
<gene>
    <name evidence="5" type="ORF">SAMN06265371_103119</name>
</gene>
<dbReference type="Proteomes" id="UP000198384">
    <property type="component" value="Unassembled WGS sequence"/>
</dbReference>
<dbReference type="NCBIfam" id="TIGR03302">
    <property type="entry name" value="OM_YfiO"/>
    <property type="match status" value="1"/>
</dbReference>
<protein>
    <submittedName>
        <fullName evidence="5">Beta-barrel assembly machine subunit BamD</fullName>
    </submittedName>
</protein>
<feature type="domain" description="Outer membrane lipoprotein BamD-like" evidence="4">
    <location>
        <begin position="31"/>
        <end position="218"/>
    </location>
</feature>
<sequence>MQKNKIYIFILLIATGLSSCGEYHKVLNKGTAQEQYKMATKMYEEQSFNKANQLLEKITPFYRGKPQNERIQYMISQAHYNTKQYTLSSYYFDKFVKNYPQSSKVEEAAYLSARSYFLASPVYSLDQKDTYEAINALQNFIYKYPESDKIVEANETIKELTSKLEKKAFEISRQYYHTQDYIAAIAAFDIFLGEYLGTSYKEEALYLKFISSYELAINSYFYKKETRLNDAVKAQEKFKRNFPEAEKLEETEELLTKLNEELSLIVALKKETNGL</sequence>
<evidence type="ECO:0000259" key="4">
    <source>
        <dbReference type="Pfam" id="PF13525"/>
    </source>
</evidence>
<accession>A0A238WDP9</accession>
<dbReference type="PROSITE" id="PS51257">
    <property type="entry name" value="PROKAR_LIPOPROTEIN"/>
    <property type="match status" value="1"/>
</dbReference>
<dbReference type="Gene3D" id="1.25.40.10">
    <property type="entry name" value="Tetratricopeptide repeat domain"/>
    <property type="match status" value="1"/>
</dbReference>
<keyword evidence="2" id="KW-0472">Membrane</keyword>
<evidence type="ECO:0000256" key="3">
    <source>
        <dbReference type="ARBA" id="ARBA00023237"/>
    </source>
</evidence>
<evidence type="ECO:0000313" key="6">
    <source>
        <dbReference type="Proteomes" id="UP000198384"/>
    </source>
</evidence>
<dbReference type="InterPro" id="IPR039565">
    <property type="entry name" value="BamD-like"/>
</dbReference>
<dbReference type="RefSeq" id="WP_089380797.1">
    <property type="nucleotide sequence ID" value="NZ_FZNT01000003.1"/>
</dbReference>
<organism evidence="5 6">
    <name type="scientific">Lutibacter agarilyticus</name>
    <dbReference type="NCBI Taxonomy" id="1109740"/>
    <lineage>
        <taxon>Bacteria</taxon>
        <taxon>Pseudomonadati</taxon>
        <taxon>Bacteroidota</taxon>
        <taxon>Flavobacteriia</taxon>
        <taxon>Flavobacteriales</taxon>
        <taxon>Flavobacteriaceae</taxon>
        <taxon>Lutibacter</taxon>
    </lineage>
</organism>
<evidence type="ECO:0000256" key="1">
    <source>
        <dbReference type="ARBA" id="ARBA00022729"/>
    </source>
</evidence>
<dbReference type="Pfam" id="PF13525">
    <property type="entry name" value="YfiO"/>
    <property type="match status" value="1"/>
</dbReference>
<evidence type="ECO:0000256" key="2">
    <source>
        <dbReference type="ARBA" id="ARBA00023136"/>
    </source>
</evidence>
<dbReference type="AlphaFoldDB" id="A0A238WDP9"/>
<proteinExistence type="predicted"/>
<dbReference type="EMBL" id="FZNT01000003">
    <property type="protein sequence ID" value="SNR44702.1"/>
    <property type="molecule type" value="Genomic_DNA"/>
</dbReference>
<keyword evidence="6" id="KW-1185">Reference proteome</keyword>
<name>A0A238WDP9_9FLAO</name>
<reference evidence="5 6" key="1">
    <citation type="submission" date="2017-06" db="EMBL/GenBank/DDBJ databases">
        <authorList>
            <person name="Kim H.J."/>
            <person name="Triplett B.A."/>
        </authorList>
    </citation>
    <scope>NUCLEOTIDE SEQUENCE [LARGE SCALE GENOMIC DNA]</scope>
    <source>
        <strain evidence="5 6">DSM 29150</strain>
    </source>
</reference>
<dbReference type="OrthoDB" id="9770761at2"/>
<dbReference type="InterPro" id="IPR017689">
    <property type="entry name" value="BamD"/>
</dbReference>
<evidence type="ECO:0000313" key="5">
    <source>
        <dbReference type="EMBL" id="SNR44702.1"/>
    </source>
</evidence>
<keyword evidence="3" id="KW-0998">Cell outer membrane</keyword>
<keyword evidence="1" id="KW-0732">Signal</keyword>